<dbReference type="PIRSF" id="PIRSF037919">
    <property type="entry name" value="HDAC_II_yeast"/>
    <property type="match status" value="1"/>
</dbReference>
<dbReference type="AlphaFoldDB" id="A0A9W4MR15"/>
<comment type="similarity">
    <text evidence="2 11">Belongs to the histone deacetylase family. HD type 2 subfamily.</text>
</comment>
<keyword evidence="9 11" id="KW-0539">Nucleus</keyword>
<dbReference type="InterPro" id="IPR000286">
    <property type="entry name" value="HDACs"/>
</dbReference>
<dbReference type="EMBL" id="CAJVNV010000155">
    <property type="protein sequence ID" value="CAG8081803.1"/>
    <property type="molecule type" value="Genomic_DNA"/>
</dbReference>
<dbReference type="GO" id="GO:0031078">
    <property type="term" value="F:histone H3K14 deacetylase activity, hydrolytic mechanism"/>
    <property type="evidence" value="ECO:0007669"/>
    <property type="project" value="UniProtKB-UniRule"/>
</dbReference>
<reference evidence="15" key="1">
    <citation type="submission" date="2021-07" db="EMBL/GenBank/DDBJ databases">
        <authorList>
            <person name="Branca A.L. A."/>
        </authorList>
    </citation>
    <scope>NUCLEOTIDE SEQUENCE</scope>
</reference>
<gene>
    <name evidence="15" type="ORF">PNAL_LOCUS4154</name>
</gene>
<evidence type="ECO:0000256" key="11">
    <source>
        <dbReference type="PIRNR" id="PIRNR037919"/>
    </source>
</evidence>
<evidence type="ECO:0000259" key="14">
    <source>
        <dbReference type="Pfam" id="PF09757"/>
    </source>
</evidence>
<feature type="domain" description="Histone deacetylase" evidence="13">
    <location>
        <begin position="144"/>
        <end position="474"/>
    </location>
</feature>
<dbReference type="InterPro" id="IPR017321">
    <property type="entry name" value="Hist_deAcase_II_yeast"/>
</dbReference>
<evidence type="ECO:0000259" key="13">
    <source>
        <dbReference type="Pfam" id="PF00850"/>
    </source>
</evidence>
<comment type="caution">
    <text evidence="15">The sequence shown here is derived from an EMBL/GenBank/DDBJ whole genome shotgun (WGS) entry which is preliminary data.</text>
</comment>
<sequence length="783" mass="86465">MMGEDQDTVMGDSHNLSTSTANPSFTGVPLPTHLSNHTTPNLAPSSISQAGPASLSPGSEQSQPQETTASTGMAPPERLAKTSDGDSSAAEQLKCDSLVEPDSDWSDDEVMAKSGLPLASLATGLCYDHRMRYHCEVRPQSDVHPEDPRRIYYIYKELCRAGLVDDPESSRPLAPKTLQRIHARNATEEEVTLIHHDAHYAFVRSTTGMTLPPPENMTLIDPLTRSIEMPNEVLIQLEKDRDSIYFNNLTFGSAILSTGGAIETCLAVAQRQVRNAIAVIRPPGHHAEDDAAMGFCLFNNVCVAARVCQNRLGDVCRKIMVLDWDVHHGNGIQKAFYDDPNVLYISIHVYQDGRFYPGGPAGDWDQCGSGAGVGKNVNIPWPEQGMGDGDYMFAFQEVVMPIAQEFDPDLVIVAAGFDAAAGDVLGGCFVSPACYAQMTHMLMTLANGKVAVCLEGGYNFKSISKSALAVTKTLMGEPPDRLLSSSPTDSAVAAVRRVRSIQSQYWSRLYPKTSAHPVYANRLHDVLRVYQSNQLYESCKLTPLHIYRTAISKSFDKQVLASPNYHQRVPLIVIFHDPPEIVGQAHPVNNKLEAHNVWMADSLTEYVKWIVRKGYAVIDVNVPKHVTQEAAGGYKGEDQNRPSATEELAGYLWDNYIDANQATEIFLLGVGNAFFGVSNMLIHRENLYKRVSGVVSFVSVNPVRAVASTTQTWLSKWYRENSLVIVAKTHGIWGQNGRPSKRYGQLVHSPKADLNEMLDEHKEEVFEWISERADREEDSDEDS</sequence>
<protein>
    <recommendedName>
        <fullName evidence="3 11">Histone deacetylase</fullName>
        <ecNumber evidence="3 11">3.5.1.98</ecNumber>
    </recommendedName>
</protein>
<dbReference type="InterPro" id="IPR019154">
    <property type="entry name" value="Arb2-like_domain"/>
</dbReference>
<evidence type="ECO:0000256" key="12">
    <source>
        <dbReference type="SAM" id="MobiDB-lite"/>
    </source>
</evidence>
<dbReference type="InterPro" id="IPR023801">
    <property type="entry name" value="His_deacetylse_dom"/>
</dbReference>
<dbReference type="Pfam" id="PF09757">
    <property type="entry name" value="Arb2-like"/>
    <property type="match status" value="1"/>
</dbReference>
<proteinExistence type="inferred from homology"/>
<comment type="function">
    <text evidence="11">Responsible for the deacetylation of lysine residues on the N-terminal part of the core histones (H2A, H2B, H3 and H4). Histone deacetylation gives a tag for epigenetic repression and plays an important role in transcriptional regulation, cell cycle progression and developmental events.</text>
</comment>
<keyword evidence="4 11" id="KW-0678">Repressor</keyword>
<dbReference type="FunFam" id="3.40.800.20:FF:000005">
    <property type="entry name" value="histone deacetylase 6"/>
    <property type="match status" value="1"/>
</dbReference>
<dbReference type="InterPro" id="IPR037138">
    <property type="entry name" value="His_deacetylse_dom_sf"/>
</dbReference>
<dbReference type="PANTHER" id="PTHR10625:SF5">
    <property type="entry name" value="HISTONE DEACETYLASE"/>
    <property type="match status" value="1"/>
</dbReference>
<evidence type="ECO:0000256" key="10">
    <source>
        <dbReference type="ARBA" id="ARBA00048287"/>
    </source>
</evidence>
<evidence type="ECO:0000313" key="15">
    <source>
        <dbReference type="EMBL" id="CAG8081803.1"/>
    </source>
</evidence>
<evidence type="ECO:0000256" key="8">
    <source>
        <dbReference type="ARBA" id="ARBA00023163"/>
    </source>
</evidence>
<name>A0A9W4MR15_PENNA</name>
<dbReference type="PRINTS" id="PR01270">
    <property type="entry name" value="HDASUPER"/>
</dbReference>
<evidence type="ECO:0000256" key="3">
    <source>
        <dbReference type="ARBA" id="ARBA00012111"/>
    </source>
</evidence>
<dbReference type="OrthoDB" id="424012at2759"/>
<keyword evidence="6 11" id="KW-0156">Chromatin regulator</keyword>
<keyword evidence="7 11" id="KW-0805">Transcription regulation</keyword>
<organism evidence="15 16">
    <name type="scientific">Penicillium nalgiovense</name>
    <dbReference type="NCBI Taxonomy" id="60175"/>
    <lineage>
        <taxon>Eukaryota</taxon>
        <taxon>Fungi</taxon>
        <taxon>Dikarya</taxon>
        <taxon>Ascomycota</taxon>
        <taxon>Pezizomycotina</taxon>
        <taxon>Eurotiomycetes</taxon>
        <taxon>Eurotiomycetidae</taxon>
        <taxon>Eurotiales</taxon>
        <taxon>Aspergillaceae</taxon>
        <taxon>Penicillium</taxon>
    </lineage>
</organism>
<evidence type="ECO:0000256" key="1">
    <source>
        <dbReference type="ARBA" id="ARBA00004123"/>
    </source>
</evidence>
<evidence type="ECO:0000256" key="5">
    <source>
        <dbReference type="ARBA" id="ARBA00022801"/>
    </source>
</evidence>
<feature type="domain" description="Arb2-like" evidence="14">
    <location>
        <begin position="522"/>
        <end position="774"/>
    </location>
</feature>
<dbReference type="Gene3D" id="3.40.800.20">
    <property type="entry name" value="Histone deacetylase domain"/>
    <property type="match status" value="1"/>
</dbReference>
<evidence type="ECO:0000256" key="2">
    <source>
        <dbReference type="ARBA" id="ARBA00007738"/>
    </source>
</evidence>
<dbReference type="PANTHER" id="PTHR10625">
    <property type="entry name" value="HISTONE DEACETYLASE HDAC1-RELATED"/>
    <property type="match status" value="1"/>
</dbReference>
<dbReference type="SUPFAM" id="SSF52768">
    <property type="entry name" value="Arginase/deacetylase"/>
    <property type="match status" value="1"/>
</dbReference>
<evidence type="ECO:0000313" key="16">
    <source>
        <dbReference type="Proteomes" id="UP001153461"/>
    </source>
</evidence>
<evidence type="ECO:0000256" key="6">
    <source>
        <dbReference type="ARBA" id="ARBA00022853"/>
    </source>
</evidence>
<comment type="subcellular location">
    <subcellularLocation>
        <location evidence="1 11">Nucleus</location>
    </subcellularLocation>
</comment>
<feature type="compositionally biased region" description="Polar residues" evidence="12">
    <location>
        <begin position="14"/>
        <end position="25"/>
    </location>
</feature>
<dbReference type="GO" id="GO:0000118">
    <property type="term" value="C:histone deacetylase complex"/>
    <property type="evidence" value="ECO:0007669"/>
    <property type="project" value="TreeGrafter"/>
</dbReference>
<keyword evidence="8 11" id="KW-0804">Transcription</keyword>
<feature type="compositionally biased region" description="Polar residues" evidence="12">
    <location>
        <begin position="33"/>
        <end position="71"/>
    </location>
</feature>
<evidence type="ECO:0000256" key="4">
    <source>
        <dbReference type="ARBA" id="ARBA00022491"/>
    </source>
</evidence>
<dbReference type="Pfam" id="PF00850">
    <property type="entry name" value="Hist_deacetyl"/>
    <property type="match status" value="1"/>
</dbReference>
<evidence type="ECO:0000256" key="7">
    <source>
        <dbReference type="ARBA" id="ARBA00023015"/>
    </source>
</evidence>
<dbReference type="Proteomes" id="UP001153461">
    <property type="component" value="Unassembled WGS sequence"/>
</dbReference>
<comment type="catalytic activity">
    <reaction evidence="10 11">
        <text>N(6)-acetyl-L-lysyl-[histone] + H2O = L-lysyl-[histone] + acetate</text>
        <dbReference type="Rhea" id="RHEA:58196"/>
        <dbReference type="Rhea" id="RHEA-COMP:9845"/>
        <dbReference type="Rhea" id="RHEA-COMP:11338"/>
        <dbReference type="ChEBI" id="CHEBI:15377"/>
        <dbReference type="ChEBI" id="CHEBI:29969"/>
        <dbReference type="ChEBI" id="CHEBI:30089"/>
        <dbReference type="ChEBI" id="CHEBI:61930"/>
        <dbReference type="EC" id="3.5.1.98"/>
    </reaction>
</comment>
<evidence type="ECO:0000256" key="9">
    <source>
        <dbReference type="ARBA" id="ARBA00023242"/>
    </source>
</evidence>
<keyword evidence="5 11" id="KW-0378">Hydrolase</keyword>
<dbReference type="InterPro" id="IPR023696">
    <property type="entry name" value="Ureohydrolase_dom_sf"/>
</dbReference>
<feature type="region of interest" description="Disordered" evidence="12">
    <location>
        <begin position="1"/>
        <end position="91"/>
    </location>
</feature>
<dbReference type="GO" id="GO:0040029">
    <property type="term" value="P:epigenetic regulation of gene expression"/>
    <property type="evidence" value="ECO:0007669"/>
    <property type="project" value="TreeGrafter"/>
</dbReference>
<accession>A0A9W4MR15</accession>
<dbReference type="EC" id="3.5.1.98" evidence="3 11"/>